<accession>A0A8J3BU95</accession>
<comment type="caution">
    <text evidence="1">The sequence shown here is derived from an EMBL/GenBank/DDBJ whole genome shotgun (WGS) entry which is preliminary data.</text>
</comment>
<reference evidence="1" key="2">
    <citation type="submission" date="2020-09" db="EMBL/GenBank/DDBJ databases">
        <authorList>
            <person name="Sun Q."/>
            <person name="Zhou Y."/>
        </authorList>
    </citation>
    <scope>NUCLEOTIDE SEQUENCE</scope>
    <source>
        <strain evidence="1">CGMCC 4.7299</strain>
    </source>
</reference>
<proteinExistence type="predicted"/>
<dbReference type="NCBIfam" id="NF047509">
    <property type="entry name" value="Rv3131_FMN_oxido"/>
    <property type="match status" value="1"/>
</dbReference>
<protein>
    <submittedName>
        <fullName evidence="1">NAD(P)H nitroreductase</fullName>
    </submittedName>
</protein>
<dbReference type="Proteomes" id="UP000656042">
    <property type="component" value="Unassembled WGS sequence"/>
</dbReference>
<dbReference type="GO" id="GO:0016491">
    <property type="term" value="F:oxidoreductase activity"/>
    <property type="evidence" value="ECO:0007669"/>
    <property type="project" value="InterPro"/>
</dbReference>
<dbReference type="InterPro" id="IPR000415">
    <property type="entry name" value="Nitroreductase-like"/>
</dbReference>
<reference evidence="1" key="1">
    <citation type="journal article" date="2014" name="Int. J. Syst. Evol. Microbiol.">
        <title>Complete genome sequence of Corynebacterium casei LMG S-19264T (=DSM 44701T), isolated from a smear-ripened cheese.</title>
        <authorList>
            <consortium name="US DOE Joint Genome Institute (JGI-PGF)"/>
            <person name="Walter F."/>
            <person name="Albersmeier A."/>
            <person name="Kalinowski J."/>
            <person name="Ruckert C."/>
        </authorList>
    </citation>
    <scope>NUCLEOTIDE SEQUENCE</scope>
    <source>
        <strain evidence="1">CGMCC 4.7299</strain>
    </source>
</reference>
<dbReference type="RefSeq" id="WP_229715435.1">
    <property type="nucleotide sequence ID" value="NZ_BMMX01000001.1"/>
</dbReference>
<organism evidence="1 2">
    <name type="scientific">Mangrovihabitans endophyticus</name>
    <dbReference type="NCBI Taxonomy" id="1751298"/>
    <lineage>
        <taxon>Bacteria</taxon>
        <taxon>Bacillati</taxon>
        <taxon>Actinomycetota</taxon>
        <taxon>Actinomycetes</taxon>
        <taxon>Micromonosporales</taxon>
        <taxon>Micromonosporaceae</taxon>
        <taxon>Mangrovihabitans</taxon>
    </lineage>
</organism>
<evidence type="ECO:0000313" key="2">
    <source>
        <dbReference type="Proteomes" id="UP000656042"/>
    </source>
</evidence>
<sequence>MTDDVGIKALLTAAAFGGEAPSLHNSQPWRWRLGDHRLELMLERRRMLTATDPDGRLAVLSCGAALHHARIDLAAAGWHATVVRVAARELLATVTLRGPATPDHHARRLVRAAELRRTDRRDGPGAPLDHDKLRTIGAAIAAEGGTLTLLRPRQVFVLADAAERAQRIQRADAASQAELEQWIGDLRPPGAGIPASALPADPFQLTAPKLALRRAGTALVADTHHRAGTFGVLSTPGDGRIDWLRAGEALSAGWLTATVVKVSVLPLSAVVEVPTSRAMARHLIGWDGHPLLVLRFADGPDDPAGPRTPRLPVDRIVEYG</sequence>
<dbReference type="Gene3D" id="3.40.109.10">
    <property type="entry name" value="NADH Oxidase"/>
    <property type="match status" value="1"/>
</dbReference>
<evidence type="ECO:0000313" key="1">
    <source>
        <dbReference type="EMBL" id="GGK75158.1"/>
    </source>
</evidence>
<dbReference type="AlphaFoldDB" id="A0A8J3BU95"/>
<name>A0A8J3BU95_9ACTN</name>
<gene>
    <name evidence="1" type="ORF">GCM10012284_06420</name>
</gene>
<dbReference type="EMBL" id="BMMX01000001">
    <property type="protein sequence ID" value="GGK75158.1"/>
    <property type="molecule type" value="Genomic_DNA"/>
</dbReference>
<keyword evidence="2" id="KW-1185">Reference proteome</keyword>
<dbReference type="SUPFAM" id="SSF55469">
    <property type="entry name" value="FMN-dependent nitroreductase-like"/>
    <property type="match status" value="1"/>
</dbReference>